<keyword evidence="1" id="KW-1133">Transmembrane helix</keyword>
<evidence type="ECO:0000256" key="1">
    <source>
        <dbReference type="SAM" id="Phobius"/>
    </source>
</evidence>
<dbReference type="RefSeq" id="XP_025832587.1">
    <property type="nucleotide sequence ID" value="XM_025976802.1"/>
</dbReference>
<keyword evidence="1" id="KW-0812">Transmembrane</keyword>
<sequence>MSAEEKDALVYRSLSVPNISPSRKFEKLYINCIKINRNTNLRRQISCEVVYDKNSGTKESTIRILDSPLKSQGIKETYSVEFESMPPVLNDNVDKSIRSSQIKKTKTSVNEKCTSNGEVNTEVHPDTLLSKRKELEKFLKEQRDSATKSKSVKNKTNSKSFLITSLLIGLMSVGAYLVLYYYNYYNYLPLCKDKTLQLQNIKKDLLEKVTGQKNVVDTIISSFDDMGVWAQHIKVVPFVGSTGVGKTFIASLIKQHFVNQYVYEVRYTNLLLNIDKLNSDCCNLLIIDNLLASDVERVIDFIGTLPKNVFIFVLPIFNVQGKPNNLDKRLNVDDIKHIEKKLSESNLYYEIAMFNFFTEGEVNDWLTKELKKYKLDTGNGDTLIKRLISETDFILKGLKGLHKEIFLELGKFYGKD</sequence>
<organism evidence="2 4">
    <name type="scientific">Agrilus planipennis</name>
    <name type="common">Emerald ash borer</name>
    <name type="synonym">Agrilus marcopoli</name>
    <dbReference type="NCBI Taxonomy" id="224129"/>
    <lineage>
        <taxon>Eukaryota</taxon>
        <taxon>Metazoa</taxon>
        <taxon>Ecdysozoa</taxon>
        <taxon>Arthropoda</taxon>
        <taxon>Hexapoda</taxon>
        <taxon>Insecta</taxon>
        <taxon>Pterygota</taxon>
        <taxon>Neoptera</taxon>
        <taxon>Endopterygota</taxon>
        <taxon>Coleoptera</taxon>
        <taxon>Polyphaga</taxon>
        <taxon>Elateriformia</taxon>
        <taxon>Buprestoidea</taxon>
        <taxon>Buprestidae</taxon>
        <taxon>Agrilinae</taxon>
        <taxon>Agrilus</taxon>
    </lineage>
</organism>
<dbReference type="InterPro" id="IPR027417">
    <property type="entry name" value="P-loop_NTPase"/>
</dbReference>
<protein>
    <submittedName>
        <fullName evidence="3 4">Uncharacterized protein LOC108742095 isoform X1</fullName>
    </submittedName>
</protein>
<name>A0A7F5R9D3_AGRPL</name>
<dbReference type="RefSeq" id="XP_025832588.1">
    <property type="nucleotide sequence ID" value="XM_025976803.1"/>
</dbReference>
<evidence type="ECO:0000313" key="2">
    <source>
        <dbReference type="Proteomes" id="UP000192223"/>
    </source>
</evidence>
<dbReference type="OrthoDB" id="8191652at2759"/>
<feature type="transmembrane region" description="Helical" evidence="1">
    <location>
        <begin position="160"/>
        <end position="182"/>
    </location>
</feature>
<proteinExistence type="predicted"/>
<keyword evidence="2" id="KW-1185">Reference proteome</keyword>
<evidence type="ECO:0000313" key="4">
    <source>
        <dbReference type="RefSeq" id="XP_025832588.1"/>
    </source>
</evidence>
<dbReference type="Proteomes" id="UP000192223">
    <property type="component" value="Unplaced"/>
</dbReference>
<accession>A0A7F5R9D3</accession>
<dbReference type="KEGG" id="apln:108742095"/>
<dbReference type="Gene3D" id="3.40.50.300">
    <property type="entry name" value="P-loop containing nucleotide triphosphate hydrolases"/>
    <property type="match status" value="1"/>
</dbReference>
<gene>
    <name evidence="3 4" type="primary">LOC108742095</name>
</gene>
<keyword evidence="1" id="KW-0472">Membrane</keyword>
<dbReference type="SUPFAM" id="SSF52540">
    <property type="entry name" value="P-loop containing nucleoside triphosphate hydrolases"/>
    <property type="match status" value="1"/>
</dbReference>
<dbReference type="GeneID" id="108742095"/>
<reference evidence="3 4" key="1">
    <citation type="submission" date="2025-04" db="UniProtKB">
        <authorList>
            <consortium name="RefSeq"/>
        </authorList>
    </citation>
    <scope>IDENTIFICATION</scope>
    <source>
        <tissue evidence="3 4">Entire body</tissue>
    </source>
</reference>
<evidence type="ECO:0000313" key="3">
    <source>
        <dbReference type="RefSeq" id="XP_025832587.1"/>
    </source>
</evidence>
<dbReference type="AlphaFoldDB" id="A0A7F5R9D3"/>